<keyword evidence="11" id="KW-0460">Magnesium</keyword>
<feature type="transmembrane region" description="Helical" evidence="16">
    <location>
        <begin position="147"/>
        <end position="168"/>
    </location>
</feature>
<comment type="subcellular location">
    <subcellularLocation>
        <location evidence="3">Endomembrane system</location>
        <topology evidence="3">Multi-pass membrane protein</topology>
    </subcellularLocation>
</comment>
<dbReference type="Pfam" id="PF02516">
    <property type="entry name" value="STT3"/>
    <property type="match status" value="1"/>
</dbReference>
<feature type="domain" description="STT3/PglB/AglB core" evidence="18">
    <location>
        <begin position="575"/>
        <end position="622"/>
    </location>
</feature>
<keyword evidence="9 16" id="KW-0812">Transmembrane</keyword>
<evidence type="ECO:0000256" key="12">
    <source>
        <dbReference type="ARBA" id="ARBA00022989"/>
    </source>
</evidence>
<dbReference type="EC" id="2.4.99.18" evidence="6"/>
<dbReference type="GO" id="GO:0008250">
    <property type="term" value="C:oligosaccharyltransferase complex"/>
    <property type="evidence" value="ECO:0007669"/>
    <property type="project" value="EnsemblFungi"/>
</dbReference>
<keyword evidence="13 16" id="KW-0472">Membrane</keyword>
<evidence type="ECO:0000256" key="11">
    <source>
        <dbReference type="ARBA" id="ARBA00022842"/>
    </source>
</evidence>
<feature type="transmembrane region" description="Helical" evidence="16">
    <location>
        <begin position="332"/>
        <end position="352"/>
    </location>
</feature>
<dbReference type="GO" id="GO:0043687">
    <property type="term" value="P:post-translational protein modification"/>
    <property type="evidence" value="ECO:0007669"/>
    <property type="project" value="TreeGrafter"/>
</dbReference>
<dbReference type="Gene3D" id="3.40.50.12610">
    <property type="match status" value="1"/>
</dbReference>
<feature type="transmembrane region" description="Helical" evidence="16">
    <location>
        <begin position="205"/>
        <end position="223"/>
    </location>
</feature>
<dbReference type="AlphaFoldDB" id="A0A2H9TKJ8"/>
<dbReference type="STRING" id="1246581.A0A2H9TKJ8"/>
<comment type="cofactor">
    <cofactor evidence="1">
        <name>Mn(2+)</name>
        <dbReference type="ChEBI" id="CHEBI:29035"/>
    </cofactor>
</comment>
<evidence type="ECO:0000256" key="14">
    <source>
        <dbReference type="ARBA" id="ARBA00023211"/>
    </source>
</evidence>
<evidence type="ECO:0000256" key="3">
    <source>
        <dbReference type="ARBA" id="ARBA00004127"/>
    </source>
</evidence>
<comment type="similarity">
    <text evidence="5">Belongs to the STT3 family.</text>
</comment>
<evidence type="ECO:0000313" key="19">
    <source>
        <dbReference type="EMBL" id="PJF18258.1"/>
    </source>
</evidence>
<evidence type="ECO:0000256" key="5">
    <source>
        <dbReference type="ARBA" id="ARBA00010810"/>
    </source>
</evidence>
<feature type="domain" description="Oligosaccharyl transferase STT3 N-terminal" evidence="17">
    <location>
        <begin position="84"/>
        <end position="483"/>
    </location>
</feature>
<evidence type="ECO:0000256" key="7">
    <source>
        <dbReference type="ARBA" id="ARBA00022676"/>
    </source>
</evidence>
<feature type="transmembrane region" description="Helical" evidence="16">
    <location>
        <begin position="180"/>
        <end position="199"/>
    </location>
</feature>
<evidence type="ECO:0000256" key="9">
    <source>
        <dbReference type="ARBA" id="ARBA00022692"/>
    </source>
</evidence>
<dbReference type="EMBL" id="MTSL01000134">
    <property type="protein sequence ID" value="PJF18258.1"/>
    <property type="molecule type" value="Genomic_DNA"/>
</dbReference>
<gene>
    <name evidence="19" type="ORF">PSACC_01912</name>
</gene>
<name>A0A2H9TKJ8_9FUNG</name>
<comment type="catalytic activity">
    <reaction evidence="15">
        <text>a di-trans,poly-cis-dolichyl diphosphooligosaccharide + L-asparaginyl-[protein] = N(4)-(oligosaccharide-(1-&gt;4)-N-acetyl-beta-D-glucosaminyl-(1-&gt;4)-N-acetyl-beta-D-glucosaminyl)-L-asparaginyl-[protein] + a di-trans,poly-cis-dolichyl diphosphate + H(+)</text>
        <dbReference type="Rhea" id="RHEA:22980"/>
        <dbReference type="Rhea" id="RHEA-COMP:12804"/>
        <dbReference type="Rhea" id="RHEA-COMP:12805"/>
        <dbReference type="Rhea" id="RHEA-COMP:19506"/>
        <dbReference type="Rhea" id="RHEA-COMP:19509"/>
        <dbReference type="ChEBI" id="CHEBI:15378"/>
        <dbReference type="ChEBI" id="CHEBI:50347"/>
        <dbReference type="ChEBI" id="CHEBI:57497"/>
        <dbReference type="ChEBI" id="CHEBI:57570"/>
        <dbReference type="ChEBI" id="CHEBI:132529"/>
        <dbReference type="EC" id="2.4.99.18"/>
    </reaction>
</comment>
<evidence type="ECO:0000256" key="1">
    <source>
        <dbReference type="ARBA" id="ARBA00001936"/>
    </source>
</evidence>
<dbReference type="UniPathway" id="UPA00378"/>
<comment type="cofactor">
    <cofactor evidence="2">
        <name>Mg(2+)</name>
        <dbReference type="ChEBI" id="CHEBI:18420"/>
    </cofactor>
</comment>
<evidence type="ECO:0000256" key="2">
    <source>
        <dbReference type="ARBA" id="ARBA00001946"/>
    </source>
</evidence>
<evidence type="ECO:0000256" key="10">
    <source>
        <dbReference type="ARBA" id="ARBA00022723"/>
    </source>
</evidence>
<evidence type="ECO:0000256" key="8">
    <source>
        <dbReference type="ARBA" id="ARBA00022679"/>
    </source>
</evidence>
<keyword evidence="10" id="KW-0479">Metal-binding</keyword>
<keyword evidence="8 19" id="KW-0808">Transferase</keyword>
<feature type="transmembrane region" description="Helical" evidence="16">
    <location>
        <begin position="364"/>
        <end position="390"/>
    </location>
</feature>
<keyword evidence="7" id="KW-0328">Glycosyltransferase</keyword>
<keyword evidence="12 16" id="KW-1133">Transmembrane helix</keyword>
<comment type="pathway">
    <text evidence="4">Protein modification; protein glycosylation.</text>
</comment>
<dbReference type="Pfam" id="PF21436">
    <property type="entry name" value="STT3-PglB_core"/>
    <property type="match status" value="1"/>
</dbReference>
<feature type="transmembrane region" description="Helical" evidence="16">
    <location>
        <begin position="79"/>
        <end position="100"/>
    </location>
</feature>
<evidence type="ECO:0000259" key="17">
    <source>
        <dbReference type="Pfam" id="PF02516"/>
    </source>
</evidence>
<dbReference type="InterPro" id="IPR048307">
    <property type="entry name" value="STT3_N"/>
</dbReference>
<reference evidence="19 20" key="1">
    <citation type="submission" date="2016-10" db="EMBL/GenBank/DDBJ databases">
        <title>The genome of Paramicrosporidium saccamoebae is the missing link in understanding Cryptomycota and Microsporidia evolution.</title>
        <authorList>
            <person name="Quandt C.A."/>
            <person name="Beaudet D."/>
            <person name="Corsaro D."/>
            <person name="Michel R."/>
            <person name="Corradi N."/>
            <person name="James T."/>
        </authorList>
    </citation>
    <scope>NUCLEOTIDE SEQUENCE [LARGE SCALE GENOMIC DNA]</scope>
    <source>
        <strain evidence="19 20">KSL3</strain>
    </source>
</reference>
<dbReference type="PANTHER" id="PTHR13872:SF1">
    <property type="entry name" value="DOLICHYL-DIPHOSPHOOLIGOSACCHARIDE--PROTEIN GLYCOSYLTRANSFERASE SUBUNIT STT3B"/>
    <property type="match status" value="1"/>
</dbReference>
<feature type="transmembrane region" description="Helical" evidence="16">
    <location>
        <begin position="235"/>
        <end position="251"/>
    </location>
</feature>
<keyword evidence="20" id="KW-1185">Reference proteome</keyword>
<evidence type="ECO:0000256" key="15">
    <source>
        <dbReference type="ARBA" id="ARBA00048829"/>
    </source>
</evidence>
<dbReference type="InterPro" id="IPR003674">
    <property type="entry name" value="Oligo_trans_STT3"/>
</dbReference>
<evidence type="ECO:0000313" key="20">
    <source>
        <dbReference type="Proteomes" id="UP000240830"/>
    </source>
</evidence>
<evidence type="ECO:0000256" key="6">
    <source>
        <dbReference type="ARBA" id="ARBA00012605"/>
    </source>
</evidence>
<feature type="transmembrane region" description="Helical" evidence="16">
    <location>
        <begin position="306"/>
        <end position="326"/>
    </location>
</feature>
<dbReference type="Proteomes" id="UP000240830">
    <property type="component" value="Unassembled WGS sequence"/>
</dbReference>
<evidence type="ECO:0000256" key="13">
    <source>
        <dbReference type="ARBA" id="ARBA00023136"/>
    </source>
</evidence>
<evidence type="ECO:0000259" key="18">
    <source>
        <dbReference type="Pfam" id="PF21436"/>
    </source>
</evidence>
<feature type="transmembrane region" description="Helical" evidence="16">
    <location>
        <begin position="426"/>
        <end position="445"/>
    </location>
</feature>
<sequence length="754" mass="84233">MTTPLAALRATGMLARVAYARGPIATSNRVEATTYQTLQLGNGVSCWQDHQLSPLKCHWYFHWTGLIVDRILVKASDRLVLWQILVLSVISLVAFGTRLFSVIRYESVIHEFDPWFNFRATKYLVDNGWSAFLNWFDDRSWYPLGRVVGVTVYPGIMITSAVLHYVANSVLSLGIDIRDVCVFLAPVFAGFTSVATYLLTKELAGGGAALLAAAFMAVCPGYISRSVAGSYDNEGIAIFLMMATFFCWIRAVKRGSAIWGALTAGFYFYMVSSWGGYVFIINLIPLHVFALLVMGRYSTRLYTSYCTFYVLGTLASMTIPFVGLAPTRSSEHMAAMGVFCLLQLLAFVNRVRQLVDHEEHFKRLTIGLAIGLCAVLAAVFVGLSVSGYIAPWAGRFYSLWDTSYARKHIPIIASVSEHQPTSWGSFFLDLHMLLFMAPAGLYFCFQQRRDEHIFPVVYILSATYFAGVMVRLILTLAPIMCVLGAISASVLFSTYTPGPKNTRSCALSMFTVLAPTVVLISYFMWHCTWVTSSAYSSPSIIMSSTDPRNGQPRIIDDFREAYYWLRRNTDEDAKILAWWDYGYQLAGMADRTTIVDNNTWNNTHIATVGKALALSEGKAYPVLRQLDTDYVLILSGAMSGFGGDDINKFLWMIRIAEGVFPEDLREQDYLTDTGDYRQDLQAPKAMQESILYKMTYYGVASTMGPQAVDRARQQPIPGVDPKLSTLVEAYTTDSHIVRIFKVKNPDVLGRSLFA</sequence>
<dbReference type="GO" id="GO:0046872">
    <property type="term" value="F:metal ion binding"/>
    <property type="evidence" value="ECO:0007669"/>
    <property type="project" value="UniProtKB-KW"/>
</dbReference>
<protein>
    <recommendedName>
        <fullName evidence="6">dolichyl-diphosphooligosaccharide--protein glycotransferase</fullName>
        <ecNumber evidence="6">2.4.99.18</ecNumber>
    </recommendedName>
</protein>
<feature type="transmembrane region" description="Helical" evidence="16">
    <location>
        <begin position="476"/>
        <end position="495"/>
    </location>
</feature>
<dbReference type="InterPro" id="IPR048999">
    <property type="entry name" value="STT3-PglB_core"/>
</dbReference>
<dbReference type="PANTHER" id="PTHR13872">
    <property type="entry name" value="DOLICHYL-DIPHOSPHOOLIGOSACCHARIDE--PROTEIN GLYCOSYLTRANSFERASE SUBUNIT"/>
    <property type="match status" value="1"/>
</dbReference>
<comment type="caution">
    <text evidence="19">The sequence shown here is derived from an EMBL/GenBank/DDBJ whole genome shotgun (WGS) entry which is preliminary data.</text>
</comment>
<feature type="transmembrane region" description="Helical" evidence="16">
    <location>
        <begin position="452"/>
        <end position="470"/>
    </location>
</feature>
<organism evidence="19 20">
    <name type="scientific">Paramicrosporidium saccamoebae</name>
    <dbReference type="NCBI Taxonomy" id="1246581"/>
    <lineage>
        <taxon>Eukaryota</taxon>
        <taxon>Fungi</taxon>
        <taxon>Fungi incertae sedis</taxon>
        <taxon>Cryptomycota</taxon>
        <taxon>Cryptomycota incertae sedis</taxon>
        <taxon>Paramicrosporidium</taxon>
    </lineage>
</organism>
<dbReference type="OrthoDB" id="10261066at2759"/>
<keyword evidence="14" id="KW-0464">Manganese</keyword>
<proteinExistence type="inferred from homology"/>
<accession>A0A2H9TKJ8</accession>
<evidence type="ECO:0000256" key="4">
    <source>
        <dbReference type="ARBA" id="ARBA00004922"/>
    </source>
</evidence>
<evidence type="ECO:0000256" key="16">
    <source>
        <dbReference type="SAM" id="Phobius"/>
    </source>
</evidence>
<feature type="transmembrane region" description="Helical" evidence="16">
    <location>
        <begin position="507"/>
        <end position="525"/>
    </location>
</feature>
<dbReference type="GO" id="GO:0018279">
    <property type="term" value="P:protein N-linked glycosylation via asparagine"/>
    <property type="evidence" value="ECO:0007669"/>
    <property type="project" value="TreeGrafter"/>
</dbReference>
<feature type="transmembrane region" description="Helical" evidence="16">
    <location>
        <begin position="271"/>
        <end position="294"/>
    </location>
</feature>
<dbReference type="GO" id="GO:0004579">
    <property type="term" value="F:dolichyl-diphosphooligosaccharide-protein glycotransferase activity"/>
    <property type="evidence" value="ECO:0007669"/>
    <property type="project" value="UniProtKB-EC"/>
</dbReference>